<comment type="caution">
    <text evidence="1">The sequence shown here is derived from an EMBL/GenBank/DDBJ whole genome shotgun (WGS) entry which is preliminary data.</text>
</comment>
<organism evidence="1 2">
    <name type="scientific">Carya illinoinensis</name>
    <name type="common">Pecan</name>
    <dbReference type="NCBI Taxonomy" id="32201"/>
    <lineage>
        <taxon>Eukaryota</taxon>
        <taxon>Viridiplantae</taxon>
        <taxon>Streptophyta</taxon>
        <taxon>Embryophyta</taxon>
        <taxon>Tracheophyta</taxon>
        <taxon>Spermatophyta</taxon>
        <taxon>Magnoliopsida</taxon>
        <taxon>eudicotyledons</taxon>
        <taxon>Gunneridae</taxon>
        <taxon>Pentapetalae</taxon>
        <taxon>rosids</taxon>
        <taxon>fabids</taxon>
        <taxon>Fagales</taxon>
        <taxon>Juglandaceae</taxon>
        <taxon>Carya</taxon>
    </lineage>
</organism>
<proteinExistence type="predicted"/>
<protein>
    <submittedName>
        <fullName evidence="1">Uncharacterized protein</fullName>
    </submittedName>
</protein>
<accession>A0A8T1QVZ5</accession>
<name>A0A8T1QVZ5_CARIL</name>
<keyword evidence="2" id="KW-1185">Reference proteome</keyword>
<dbReference type="AlphaFoldDB" id="A0A8T1QVZ5"/>
<evidence type="ECO:0000313" key="1">
    <source>
        <dbReference type="EMBL" id="KAG6659248.1"/>
    </source>
</evidence>
<evidence type="ECO:0000313" key="2">
    <source>
        <dbReference type="Proteomes" id="UP000811609"/>
    </source>
</evidence>
<dbReference type="EMBL" id="CM031811">
    <property type="protein sequence ID" value="KAG6659248.1"/>
    <property type="molecule type" value="Genomic_DNA"/>
</dbReference>
<gene>
    <name evidence="1" type="ORF">CIPAW_03G020200</name>
</gene>
<reference evidence="1" key="1">
    <citation type="submission" date="2020-12" db="EMBL/GenBank/DDBJ databases">
        <title>WGS assembly of Carya illinoinensis cv. Pawnee.</title>
        <authorList>
            <person name="Platts A."/>
            <person name="Shu S."/>
            <person name="Wright S."/>
            <person name="Barry K."/>
            <person name="Edger P."/>
            <person name="Pires J.C."/>
            <person name="Schmutz J."/>
        </authorList>
    </citation>
    <scope>NUCLEOTIDE SEQUENCE</scope>
    <source>
        <tissue evidence="1">Leaf</tissue>
    </source>
</reference>
<dbReference type="Proteomes" id="UP000811609">
    <property type="component" value="Chromosome 3"/>
</dbReference>
<sequence>MFGRERERERERYQYPRQGLRRWCSCRPVSPDVTSKTVKLLLSQSLLVCLAVKAVCDIRENRKWREKETGKGQSGLCVMVIFYALSNKPRDILPCDTASLE</sequence>